<feature type="compositionally biased region" description="Low complexity" evidence="1">
    <location>
        <begin position="1774"/>
        <end position="1796"/>
    </location>
</feature>
<feature type="compositionally biased region" description="Low complexity" evidence="1">
    <location>
        <begin position="2199"/>
        <end position="2220"/>
    </location>
</feature>
<feature type="region of interest" description="Disordered" evidence="1">
    <location>
        <begin position="2164"/>
        <end position="2245"/>
    </location>
</feature>
<feature type="region of interest" description="Disordered" evidence="1">
    <location>
        <begin position="2013"/>
        <end position="2064"/>
    </location>
</feature>
<feature type="compositionally biased region" description="Acidic residues" evidence="1">
    <location>
        <begin position="1816"/>
        <end position="1832"/>
    </location>
</feature>
<feature type="region of interest" description="Disordered" evidence="1">
    <location>
        <begin position="606"/>
        <end position="653"/>
    </location>
</feature>
<name>A0A9W6BI88_9CHLO</name>
<feature type="compositionally biased region" description="Low complexity" evidence="1">
    <location>
        <begin position="1840"/>
        <end position="1892"/>
    </location>
</feature>
<feature type="region of interest" description="Disordered" evidence="1">
    <location>
        <begin position="1090"/>
        <end position="1128"/>
    </location>
</feature>
<evidence type="ECO:0000313" key="2">
    <source>
        <dbReference type="EMBL" id="GLC52569.1"/>
    </source>
</evidence>
<keyword evidence="3" id="KW-1185">Reference proteome</keyword>
<protein>
    <submittedName>
        <fullName evidence="2">Uncharacterized protein</fullName>
    </submittedName>
</protein>
<comment type="caution">
    <text evidence="2">The sequence shown here is derived from an EMBL/GenBank/DDBJ whole genome shotgun (WGS) entry which is preliminary data.</text>
</comment>
<feature type="compositionally biased region" description="Low complexity" evidence="1">
    <location>
        <begin position="940"/>
        <end position="953"/>
    </location>
</feature>
<feature type="compositionally biased region" description="Low complexity" evidence="1">
    <location>
        <begin position="632"/>
        <end position="653"/>
    </location>
</feature>
<sequence>MWVRRHNSLEAALAAFSTGDVVLLLEGEHNLCYSAVSAAVGRQVADQPSRTMYRDGAPAADDGGPRALPDGVTILGIDPNNPQKVIIRHHGLAFRSADTATLAGLTLAWVGTNNVCGPSGTATPSSAPPNGSLGRVGLRVTSGRLKLLRCCLESEAVGGAVRDAAAAIWVGPGCGLDMATSMLSSTAEVGVKLAPGAAAAFLRSTLANKGTAVVCVEAAAPSAAGMSSHPPHLLSAEASSAPAATSPTSLVIGANCKVEIVSDDSGSGSGVVALQASGGYAGVADRSADGSCSSSGTTSSSAFLVLVVKRPRPHSRATAAAAAGGRRDAASPASGIAHDGVVLLMHPSSLAGAPEHVGRYACALCGGGGALPGGENAAAAAPLEASGGERLGALRIVNEDRCLGSGSLKWLAWGVSYTEGRELAADACARVRTGAYPLFKAVSDASEAQTAAAAAAAAVVATARASAAAVSEDRGEASRLTTGKAPVPVHVPAPAPVPAAQAAPAPKTACAAAGGHRLPPHLRSRTLSTPPPLPPPQLPMAPGATTAVSQRSAETPCAIAPEQPRRTQPPRRAAAATFPFADLPASASRPGATQVAALQRPASSALQAANAMAPGPATTQPMRAQPAAPHWLSQPPQQQMLPAPAPQAAPSALGRTAAAAHVPYAANGPTHIASGATAQAEFQHGAVGEAFGVAISVADTAAAAAAAESRTPAAAKRAFDQGPAAFVSPFTIAGPSAQPDAALTLAPMTCGNTTTSVEQLAAGSRGNAAFGGLSPAPFSPYGFRGGVRRRGYKHSSSQQLQQPSLLSTGQEAAIGQAPTSASAFAAGASAQQTQATPNPATSALPLQSLAGPPQHDLRGQQALMMSAGLHAASRTAQQVHMPVDCTPPRSTRQAGAAGGGGGGGIGGIGCRGGGAADGSPADSKDSTWSMLLQCLGSPAAPSAAQSASDGAAAVDGRQANGGSRAALDGRHAPPQPLAATQLPQLSARMDQQQQPLERQGQVQVQVEMRVQQQPMPLGGSRDDGPALQVPPGVWKLQGTARSPPPRTGPRVAASAAEVAARSSARIPTTDAPPALSAPVAALSPPLEAAEPVPVAPVQPQPKQPPPMPVHAPYQHSEDRAAANQSSASHARGSVSAFAAVSAAAPSEFEPTAGASTATAAAAAVVVPHEAAAHLLERSASQTAVFFARVPSTRLGSVGDDEGLGLDLAAALCAGAGVTAADDAAADDSVLMSYLAFQSGSSSGDEDFGWLHADVATLNGAPAAAAASGPAAPTQQRWQDLSDAGGASRAAAFQSPPWQQQQQQPALALPMQLHWQGQGQGQNLGTCAAMSAGAQAAWAEGLKVEAPLAPWWELQRRQQLQPQQHQHQHHLHHTSMLAVASPPNPATADWPHPGDSALGQPATAAVAAAALAAAAAASARAAANAAGLFAYGQRFHSELLLTSWAAHQNLGRYQSALRSHLSPSLATWGASHAAPVMVPVANHVPGWAPLSVHGDDDGGGAAAGRGAPVMGEVSELTQPVAQPAGVPGDAQAPSGAIAQSGSGATAAAEGDGPSVSPSGAQPSSAGHGSEAGGVSADSAGRLSDEAGQEPKPAQRPEQKQEKEKDKEERDKEKEKDKEKENPSEAHRVALRPSFPRTCRSALRRGHEAKPADSACREAAPASPRPDGTAAAAAAAAGTGGATAQPSVAPCDHADAAGARAAHSGVAANTAAAVVEKSRKTKPKANAKRKRTASANDSSDSDADVDGNGGGAVVARGGKAPRAGLDPSVAPMGGCAPATAKGPPAAKPPRGGATAKPAVGGRNRRHMRRKADKGFVSSEEEEEEVDEEEDEEEEQQPRARRAGGLARRQAAQPVVAAVTGSMSAAGKDSAAAALASAVASAEPAPGPAAASSSAARRRQAPGCGRRTAAKANHVDLHAAGDAVEGPADSKRLREDFKPLPQSGPPDAADEPPSRRRRLTSRAAGAAETAEANKDAGATVVPAAASAAGAAAAVPTRGGAAGSCVVGLHPPVAAPAAATATPPAWGDGTESAPRREAGTDGKRPARTRRPLQPLAQEPPLSPSSVTGKSLAAAPAAAGSCACAAAGGGAEVAVAEATAVAAACATPRRASCCPAAPLPPSSTARAAVAAEVSTHAATAPTSAPAVCGAVELQADAPQGAEQLGSMPRLSQRLSQRRPPPALPQWHPPPQQPHQPPQQPHLPPQQLQQSQQPQPQQLQQQQPQLQPQPRPQPQPQPPLEMMLPCATYPPPQMQTAGPGGLQFEPHLQLWRQQQQPQQLAAPPAGQDPLASAIAALRQQAGHLAAVEASAVQQMRALQALGSRVGVGGGI</sequence>
<feature type="compositionally biased region" description="Low complexity" evidence="1">
    <location>
        <begin position="1960"/>
        <end position="1975"/>
    </location>
</feature>
<evidence type="ECO:0000313" key="3">
    <source>
        <dbReference type="Proteomes" id="UP001165080"/>
    </source>
</evidence>
<feature type="region of interest" description="Disordered" evidence="1">
    <location>
        <begin position="1520"/>
        <end position="1975"/>
    </location>
</feature>
<feature type="compositionally biased region" description="Low complexity" evidence="1">
    <location>
        <begin position="1666"/>
        <end position="1706"/>
    </location>
</feature>
<feature type="region of interest" description="Disordered" evidence="1">
    <location>
        <begin position="940"/>
        <end position="977"/>
    </location>
</feature>
<feature type="region of interest" description="Disordered" evidence="1">
    <location>
        <begin position="469"/>
        <end position="573"/>
    </location>
</feature>
<feature type="compositionally biased region" description="Pro residues" evidence="1">
    <location>
        <begin position="2221"/>
        <end position="2233"/>
    </location>
</feature>
<feature type="compositionally biased region" description="Basic and acidic residues" evidence="1">
    <location>
        <begin position="1591"/>
        <end position="1626"/>
    </location>
</feature>
<accession>A0A9W6BI88</accession>
<gene>
    <name evidence="2" type="primary">PLEST003401</name>
    <name evidence="2" type="ORF">PLESTB_000644300</name>
</gene>
<feature type="compositionally biased region" description="Low complexity" evidence="1">
    <location>
        <begin position="1289"/>
        <end position="1305"/>
    </location>
</feature>
<dbReference type="OrthoDB" id="10693140at2759"/>
<feature type="compositionally biased region" description="Pro residues" evidence="1">
    <location>
        <begin position="1093"/>
        <end position="1109"/>
    </location>
</feature>
<organism evidence="2 3">
    <name type="scientific">Pleodorina starrii</name>
    <dbReference type="NCBI Taxonomy" id="330485"/>
    <lineage>
        <taxon>Eukaryota</taxon>
        <taxon>Viridiplantae</taxon>
        <taxon>Chlorophyta</taxon>
        <taxon>core chlorophytes</taxon>
        <taxon>Chlorophyceae</taxon>
        <taxon>CS clade</taxon>
        <taxon>Chlamydomonadales</taxon>
        <taxon>Volvocaceae</taxon>
        <taxon>Pleodorina</taxon>
    </lineage>
</organism>
<feature type="compositionally biased region" description="Low complexity" evidence="1">
    <location>
        <begin position="498"/>
        <end position="513"/>
    </location>
</feature>
<feature type="region of interest" description="Disordered" evidence="1">
    <location>
        <begin position="581"/>
        <end position="600"/>
    </location>
</feature>
<feature type="compositionally biased region" description="Pro residues" evidence="1">
    <location>
        <begin position="2173"/>
        <end position="2198"/>
    </location>
</feature>
<dbReference type="Proteomes" id="UP001165080">
    <property type="component" value="Unassembled WGS sequence"/>
</dbReference>
<dbReference type="EMBL" id="BRXU01000006">
    <property type="protein sequence ID" value="GLC52569.1"/>
    <property type="molecule type" value="Genomic_DNA"/>
</dbReference>
<feature type="region of interest" description="Disordered" evidence="1">
    <location>
        <begin position="1264"/>
        <end position="1305"/>
    </location>
</feature>
<proteinExistence type="predicted"/>
<feature type="compositionally biased region" description="Basic and acidic residues" evidence="1">
    <location>
        <begin position="2029"/>
        <end position="2040"/>
    </location>
</feature>
<feature type="compositionally biased region" description="Basic and acidic residues" evidence="1">
    <location>
        <begin position="1925"/>
        <end position="1935"/>
    </location>
</feature>
<feature type="compositionally biased region" description="Polar residues" evidence="1">
    <location>
        <begin position="1554"/>
        <end position="1565"/>
    </location>
</feature>
<feature type="compositionally biased region" description="Pro residues" evidence="1">
    <location>
        <begin position="529"/>
        <end position="539"/>
    </location>
</feature>
<feature type="compositionally biased region" description="Basic residues" evidence="1">
    <location>
        <begin position="1717"/>
        <end position="1730"/>
    </location>
</feature>
<feature type="compositionally biased region" description="Basic residues" evidence="1">
    <location>
        <begin position="1800"/>
        <end position="1809"/>
    </location>
</feature>
<evidence type="ECO:0000256" key="1">
    <source>
        <dbReference type="SAM" id="MobiDB-lite"/>
    </source>
</evidence>
<reference evidence="2 3" key="1">
    <citation type="journal article" date="2023" name="Commun. Biol.">
        <title>Reorganization of the ancestral sex-determining regions during the evolution of trioecy in Pleodorina starrii.</title>
        <authorList>
            <person name="Takahashi K."/>
            <person name="Suzuki S."/>
            <person name="Kawai-Toyooka H."/>
            <person name="Yamamoto K."/>
            <person name="Hamaji T."/>
            <person name="Ootsuki R."/>
            <person name="Yamaguchi H."/>
            <person name="Kawachi M."/>
            <person name="Higashiyama T."/>
            <person name="Nozaki H."/>
        </authorList>
    </citation>
    <scope>NUCLEOTIDE SEQUENCE [LARGE SCALE GENOMIC DNA]</scope>
    <source>
        <strain evidence="2 3">NIES-4479</strain>
    </source>
</reference>